<feature type="domain" description="Clr5" evidence="1">
    <location>
        <begin position="10"/>
        <end position="61"/>
    </location>
</feature>
<comment type="caution">
    <text evidence="2">The sequence shown here is derived from an EMBL/GenBank/DDBJ whole genome shotgun (WGS) entry which is preliminary data.</text>
</comment>
<dbReference type="EMBL" id="JAGMUX010000005">
    <property type="protein sequence ID" value="KAH7258961.1"/>
    <property type="molecule type" value="Genomic_DNA"/>
</dbReference>
<organism evidence="2 3">
    <name type="scientific">Fusarium redolens</name>
    <dbReference type="NCBI Taxonomy" id="48865"/>
    <lineage>
        <taxon>Eukaryota</taxon>
        <taxon>Fungi</taxon>
        <taxon>Dikarya</taxon>
        <taxon>Ascomycota</taxon>
        <taxon>Pezizomycotina</taxon>
        <taxon>Sordariomycetes</taxon>
        <taxon>Hypocreomycetidae</taxon>
        <taxon>Hypocreales</taxon>
        <taxon>Nectriaceae</taxon>
        <taxon>Fusarium</taxon>
        <taxon>Fusarium redolens species complex</taxon>
    </lineage>
</organism>
<evidence type="ECO:0000259" key="1">
    <source>
        <dbReference type="Pfam" id="PF14420"/>
    </source>
</evidence>
<dbReference type="GeneID" id="70222150"/>
<evidence type="ECO:0000313" key="3">
    <source>
        <dbReference type="Proteomes" id="UP000720189"/>
    </source>
</evidence>
<sequence>MSTITSQPTEGDWLDRKDLIRYEYLVNDRSLKDLVILLRAQGLHTTKGQLEYRLRNWNFSKNIDKETWQYVKRKIRKHQDKGKDSDVIYCGKVWKKAKITKEINRHRRTDIMARFETYQ</sequence>
<proteinExistence type="predicted"/>
<gene>
    <name evidence="2" type="ORF">BKA55DRAFT_561859</name>
</gene>
<accession>A0A9P9HKA2</accession>
<dbReference type="InterPro" id="IPR025676">
    <property type="entry name" value="Clr5_dom"/>
</dbReference>
<protein>
    <recommendedName>
        <fullName evidence="1">Clr5 domain-containing protein</fullName>
    </recommendedName>
</protein>
<dbReference type="AlphaFoldDB" id="A0A9P9HKA2"/>
<evidence type="ECO:0000313" key="2">
    <source>
        <dbReference type="EMBL" id="KAH7258961.1"/>
    </source>
</evidence>
<dbReference type="Proteomes" id="UP000720189">
    <property type="component" value="Unassembled WGS sequence"/>
</dbReference>
<dbReference type="Pfam" id="PF14420">
    <property type="entry name" value="Clr5"/>
    <property type="match status" value="1"/>
</dbReference>
<keyword evidence="3" id="KW-1185">Reference proteome</keyword>
<name>A0A9P9HKA2_FUSRE</name>
<dbReference type="RefSeq" id="XP_046051669.1">
    <property type="nucleotide sequence ID" value="XM_046192196.1"/>
</dbReference>
<dbReference type="OrthoDB" id="539213at2759"/>
<reference evidence="2" key="1">
    <citation type="journal article" date="2021" name="Nat. Commun.">
        <title>Genetic determinants of endophytism in the Arabidopsis root mycobiome.</title>
        <authorList>
            <person name="Mesny F."/>
            <person name="Miyauchi S."/>
            <person name="Thiergart T."/>
            <person name="Pickel B."/>
            <person name="Atanasova L."/>
            <person name="Karlsson M."/>
            <person name="Huettel B."/>
            <person name="Barry K.W."/>
            <person name="Haridas S."/>
            <person name="Chen C."/>
            <person name="Bauer D."/>
            <person name="Andreopoulos W."/>
            <person name="Pangilinan J."/>
            <person name="LaButti K."/>
            <person name="Riley R."/>
            <person name="Lipzen A."/>
            <person name="Clum A."/>
            <person name="Drula E."/>
            <person name="Henrissat B."/>
            <person name="Kohler A."/>
            <person name="Grigoriev I.V."/>
            <person name="Martin F.M."/>
            <person name="Hacquard S."/>
        </authorList>
    </citation>
    <scope>NUCLEOTIDE SEQUENCE</scope>
    <source>
        <strain evidence="2">MPI-CAGE-AT-0023</strain>
    </source>
</reference>